<dbReference type="InterPro" id="IPR000535">
    <property type="entry name" value="MSP_dom"/>
</dbReference>
<dbReference type="OrthoDB" id="264603at2759"/>
<protein>
    <recommendedName>
        <fullName evidence="2">MSP domain-containing protein</fullName>
    </recommendedName>
</protein>
<dbReference type="AlphaFoldDB" id="A0A1X0NRQ1"/>
<name>A0A1X0NRQ1_9TRYP</name>
<evidence type="ECO:0000256" key="1">
    <source>
        <dbReference type="SAM" id="MobiDB-lite"/>
    </source>
</evidence>
<sequence>MPSTGVSKELVHFSQDFLYFPLPLTDVTIENIVQLRSLLPRTGNNGENVIAFKVLCSVRNRYSVRPSTGFILPGESVNIKFLLDAQQLRRNAANNKDGSAANALPDVNTHDDIVVDLVVVPRDQAIMYLQRQQNNNNNNSKGNTKESNNKANNNNNNNSNNNNVSNSNNSHSYMNSNNTPVCVEEAATFWKERGQVRADDIQATRRKLRCVYGEKNVPDSLVMRFSTEKLVSSEETPVINTPRRSSNNHNNHNNVNIDSLLLPPTVPRTRPHTNHMDLHRRTAPSAPPRSSPSASLSNREKTPSSVGPSSPSKSVGMNNSQAAAVGRTAGSPFAPRMDGGSNNYNTITNTNTTTTTTTASNNNNLFMSIGSGKEDKEDSFWHKYLYYKIPYPMLGVLLVLSFLCALFERGTLLSWLLIGQ</sequence>
<dbReference type="InterPro" id="IPR008962">
    <property type="entry name" value="PapD-like_sf"/>
</dbReference>
<feature type="region of interest" description="Disordered" evidence="1">
    <location>
        <begin position="234"/>
        <end position="358"/>
    </location>
</feature>
<accession>A0A1X0NRQ1</accession>
<dbReference type="Gene3D" id="2.60.40.10">
    <property type="entry name" value="Immunoglobulins"/>
    <property type="match status" value="1"/>
</dbReference>
<reference evidence="3 4" key="1">
    <citation type="submission" date="2017-03" db="EMBL/GenBank/DDBJ databases">
        <title>An alternative strategy for trypanosome survival in the mammalian bloodstream revealed through genome and transcriptome analysis of the ubiquitous bovine parasite Trypanosoma (Megatrypanum) theileri.</title>
        <authorList>
            <person name="Kelly S."/>
            <person name="Ivens A."/>
            <person name="Mott A."/>
            <person name="O'Neill E."/>
            <person name="Emms D."/>
            <person name="Macleod O."/>
            <person name="Voorheis P."/>
            <person name="Matthews J."/>
            <person name="Matthews K."/>
            <person name="Carrington M."/>
        </authorList>
    </citation>
    <scope>NUCLEOTIDE SEQUENCE [LARGE SCALE GENOMIC DNA]</scope>
    <source>
        <strain evidence="3">Edinburgh</strain>
    </source>
</reference>
<dbReference type="Proteomes" id="UP000192257">
    <property type="component" value="Unassembled WGS sequence"/>
</dbReference>
<dbReference type="PROSITE" id="PS50202">
    <property type="entry name" value="MSP"/>
    <property type="match status" value="1"/>
</dbReference>
<proteinExistence type="predicted"/>
<feature type="compositionally biased region" description="Polar residues" evidence="1">
    <location>
        <begin position="234"/>
        <end position="245"/>
    </location>
</feature>
<dbReference type="Pfam" id="PF00635">
    <property type="entry name" value="Motile_Sperm"/>
    <property type="match status" value="1"/>
</dbReference>
<feature type="compositionally biased region" description="Low complexity" evidence="1">
    <location>
        <begin position="291"/>
        <end position="316"/>
    </location>
</feature>
<dbReference type="GeneID" id="39987154"/>
<feature type="domain" description="MSP" evidence="2">
    <location>
        <begin position="1"/>
        <end position="154"/>
    </location>
</feature>
<dbReference type="EMBL" id="NBCO01000023">
    <property type="protein sequence ID" value="ORC87163.1"/>
    <property type="molecule type" value="Genomic_DNA"/>
</dbReference>
<dbReference type="VEuPathDB" id="TriTrypDB:TM35_000231340"/>
<feature type="region of interest" description="Disordered" evidence="1">
    <location>
        <begin position="130"/>
        <end position="178"/>
    </location>
</feature>
<keyword evidence="4" id="KW-1185">Reference proteome</keyword>
<feature type="compositionally biased region" description="Low complexity" evidence="1">
    <location>
        <begin position="342"/>
        <end position="358"/>
    </location>
</feature>
<gene>
    <name evidence="3" type="ORF">TM35_000231340</name>
</gene>
<evidence type="ECO:0000313" key="3">
    <source>
        <dbReference type="EMBL" id="ORC87163.1"/>
    </source>
</evidence>
<feature type="compositionally biased region" description="Low complexity" evidence="1">
    <location>
        <begin position="247"/>
        <end position="263"/>
    </location>
</feature>
<dbReference type="RefSeq" id="XP_028881229.1">
    <property type="nucleotide sequence ID" value="XM_029027374.1"/>
</dbReference>
<organism evidence="3 4">
    <name type="scientific">Trypanosoma theileri</name>
    <dbReference type="NCBI Taxonomy" id="67003"/>
    <lineage>
        <taxon>Eukaryota</taxon>
        <taxon>Discoba</taxon>
        <taxon>Euglenozoa</taxon>
        <taxon>Kinetoplastea</taxon>
        <taxon>Metakinetoplastina</taxon>
        <taxon>Trypanosomatida</taxon>
        <taxon>Trypanosomatidae</taxon>
        <taxon>Trypanosoma</taxon>
    </lineage>
</organism>
<dbReference type="SUPFAM" id="SSF49354">
    <property type="entry name" value="PapD-like"/>
    <property type="match status" value="1"/>
</dbReference>
<feature type="compositionally biased region" description="Low complexity" evidence="1">
    <location>
        <begin position="149"/>
        <end position="178"/>
    </location>
</feature>
<evidence type="ECO:0000313" key="4">
    <source>
        <dbReference type="Proteomes" id="UP000192257"/>
    </source>
</evidence>
<comment type="caution">
    <text evidence="3">The sequence shown here is derived from an EMBL/GenBank/DDBJ whole genome shotgun (WGS) entry which is preliminary data.</text>
</comment>
<dbReference type="InterPro" id="IPR013783">
    <property type="entry name" value="Ig-like_fold"/>
</dbReference>
<evidence type="ECO:0000259" key="2">
    <source>
        <dbReference type="PROSITE" id="PS50202"/>
    </source>
</evidence>